<dbReference type="InterPro" id="IPR005471">
    <property type="entry name" value="Tscrpt_reg_IclR_N"/>
</dbReference>
<dbReference type="InterPro" id="IPR052362">
    <property type="entry name" value="HTH-GbsR_regulator"/>
</dbReference>
<evidence type="ECO:0000256" key="1">
    <source>
        <dbReference type="ARBA" id="ARBA00023015"/>
    </source>
</evidence>
<dbReference type="PANTHER" id="PTHR38465:SF2">
    <property type="entry name" value="HTH-TYPE TRANSCRIPTIONAL REGULATOR MMPR5"/>
    <property type="match status" value="1"/>
</dbReference>
<gene>
    <name evidence="5" type="ORF">ABUH87_05070</name>
</gene>
<evidence type="ECO:0000313" key="5">
    <source>
        <dbReference type="EMBL" id="MEW9854549.1"/>
    </source>
</evidence>
<comment type="caution">
    <text evidence="5">The sequence shown here is derived from an EMBL/GenBank/DDBJ whole genome shotgun (WGS) entry which is preliminary data.</text>
</comment>
<protein>
    <submittedName>
        <fullName evidence="5">GbsR/MarR family transcriptional regulator</fullName>
    </submittedName>
</protein>
<dbReference type="Pfam" id="PF09339">
    <property type="entry name" value="HTH_IclR"/>
    <property type="match status" value="1"/>
</dbReference>
<dbReference type="PANTHER" id="PTHR38465">
    <property type="entry name" value="HTH-TYPE TRANSCRIPTIONAL REGULATOR MJ1563-RELATED"/>
    <property type="match status" value="1"/>
</dbReference>
<dbReference type="Proteomes" id="UP001556118">
    <property type="component" value="Unassembled WGS sequence"/>
</dbReference>
<dbReference type="Gene3D" id="1.10.10.10">
    <property type="entry name" value="Winged helix-like DNA-binding domain superfamily/Winged helix DNA-binding domain"/>
    <property type="match status" value="1"/>
</dbReference>
<keyword evidence="6" id="KW-1185">Reference proteome</keyword>
<dbReference type="EMBL" id="JBFNXR010000021">
    <property type="protein sequence ID" value="MEW9854549.1"/>
    <property type="molecule type" value="Genomic_DNA"/>
</dbReference>
<feature type="domain" description="HTH iclR-type" evidence="4">
    <location>
        <begin position="43"/>
        <end position="78"/>
    </location>
</feature>
<keyword evidence="3" id="KW-0804">Transcription</keyword>
<sequence length="164" mass="18248">MPNIDHGALSGEQRRFIDDMAALLIPWGMQPSLAQLYPYLLLKAQPVSLDDIAENLGMAKSSASVAARMLERYGLARRYGEPGSKRVRYGASESYSGFISSQAELMGSLGRMIEVRAPAVAEEDALRRLTYLGSFNRKMEATILDRIRQLTEEFVSCGPDEDQR</sequence>
<evidence type="ECO:0000256" key="2">
    <source>
        <dbReference type="ARBA" id="ARBA00023125"/>
    </source>
</evidence>
<dbReference type="InterPro" id="IPR036388">
    <property type="entry name" value="WH-like_DNA-bd_sf"/>
</dbReference>
<evidence type="ECO:0000259" key="4">
    <source>
        <dbReference type="Pfam" id="PF09339"/>
    </source>
</evidence>
<keyword evidence="1" id="KW-0805">Transcription regulation</keyword>
<name>A0ABV3R9Z6_9SPHN</name>
<reference evidence="5 6" key="1">
    <citation type="submission" date="2024-06" db="EMBL/GenBank/DDBJ databases">
        <title>Novosphingobium rhizovicinus M1R2S20.</title>
        <authorList>
            <person name="Sun J.-Q."/>
        </authorList>
    </citation>
    <scope>NUCLEOTIDE SEQUENCE [LARGE SCALE GENOMIC DNA]</scope>
    <source>
        <strain evidence="5 6">M1R2S20</strain>
    </source>
</reference>
<proteinExistence type="predicted"/>
<dbReference type="RefSeq" id="WP_367770615.1">
    <property type="nucleotide sequence ID" value="NZ_JBFNXR010000021.1"/>
</dbReference>
<organism evidence="5 6">
    <name type="scientific">Novosphingobium rhizovicinum</name>
    <dbReference type="NCBI Taxonomy" id="3228928"/>
    <lineage>
        <taxon>Bacteria</taxon>
        <taxon>Pseudomonadati</taxon>
        <taxon>Pseudomonadota</taxon>
        <taxon>Alphaproteobacteria</taxon>
        <taxon>Sphingomonadales</taxon>
        <taxon>Sphingomonadaceae</taxon>
        <taxon>Novosphingobium</taxon>
    </lineage>
</organism>
<keyword evidence="2" id="KW-0238">DNA-binding</keyword>
<dbReference type="InterPro" id="IPR036390">
    <property type="entry name" value="WH_DNA-bd_sf"/>
</dbReference>
<dbReference type="SUPFAM" id="SSF46785">
    <property type="entry name" value="Winged helix' DNA-binding domain"/>
    <property type="match status" value="1"/>
</dbReference>
<evidence type="ECO:0000313" key="6">
    <source>
        <dbReference type="Proteomes" id="UP001556118"/>
    </source>
</evidence>
<evidence type="ECO:0000256" key="3">
    <source>
        <dbReference type="ARBA" id="ARBA00023163"/>
    </source>
</evidence>
<accession>A0ABV3R9Z6</accession>